<organism evidence="4 5">
    <name type="scientific">Metasolibacillus meyeri</name>
    <dbReference type="NCBI Taxonomy" id="1071052"/>
    <lineage>
        <taxon>Bacteria</taxon>
        <taxon>Bacillati</taxon>
        <taxon>Bacillota</taxon>
        <taxon>Bacilli</taxon>
        <taxon>Bacillales</taxon>
        <taxon>Caryophanaceae</taxon>
        <taxon>Metasolibacillus</taxon>
    </lineage>
</organism>
<evidence type="ECO:0000256" key="2">
    <source>
        <dbReference type="SAM" id="MobiDB-lite"/>
    </source>
</evidence>
<accession>A0AAW9NT29</accession>
<keyword evidence="1" id="KW-0732">Signal</keyword>
<evidence type="ECO:0000313" key="5">
    <source>
        <dbReference type="Proteomes" id="UP001344888"/>
    </source>
</evidence>
<dbReference type="InterPro" id="IPR011098">
    <property type="entry name" value="G5_dom"/>
</dbReference>
<dbReference type="PANTHER" id="PTHR35788:SF1">
    <property type="entry name" value="EXPORTED PROTEIN"/>
    <property type="match status" value="1"/>
</dbReference>
<reference evidence="4 5" key="1">
    <citation type="submission" date="2023-03" db="EMBL/GenBank/DDBJ databases">
        <title>Bacillus Genome Sequencing.</title>
        <authorList>
            <person name="Dunlap C."/>
        </authorList>
    </citation>
    <scope>NUCLEOTIDE SEQUENCE [LARGE SCALE GENOMIC DNA]</scope>
    <source>
        <strain evidence="4 5">B-59205</strain>
    </source>
</reference>
<gene>
    <name evidence="4" type="ORF">P9B03_12195</name>
</gene>
<sequence>MKSSLKVCLFAILLVVFVYIVYPTNLSYANSENGQSTIGGIVVDGLKSEGMKAKIQEAVNQWTSEPITVSGAGAIINLQAAAIQFDIDGTIATYEQMTKRSWLTFWKSKRVVQLPLQIADSELLKVEIEKVKVWETDSTYKKVLAQAANLASHEIEADVKNMNVLDYERIALEIQPIPDNVAGLSNLVTVLNEQAVNPGQVFSLVEALGTEIDRANNETLDFVASMLYSIALKTNSEIYERASQNSVPSYLEPGIEATVTRNGSKDLKFLNMMDYAMQLKFTMEAGNLKAEAYGPANKQNVGIQVTRDYEISPRVIIRYSKDLPAGSEQLIEEGQAGFRVSVIRYSAEEPKGELISKDYYVPTHRVVLKSSKESEAEVSESLNYPLTNKPQLDLNGDGLADYDNGEEQQLRFPQDEKDLPKGSYYDKGGNLVTP</sequence>
<feature type="region of interest" description="Disordered" evidence="2">
    <location>
        <begin position="381"/>
        <end position="434"/>
    </location>
</feature>
<dbReference type="InterPro" id="IPR007391">
    <property type="entry name" value="Vancomycin_resist_VanW"/>
</dbReference>
<evidence type="ECO:0000259" key="3">
    <source>
        <dbReference type="SMART" id="SM01208"/>
    </source>
</evidence>
<dbReference type="EMBL" id="JARSFG010000017">
    <property type="protein sequence ID" value="MEC1179248.1"/>
    <property type="molecule type" value="Genomic_DNA"/>
</dbReference>
<proteinExistence type="predicted"/>
<keyword evidence="5" id="KW-1185">Reference proteome</keyword>
<dbReference type="InterPro" id="IPR052913">
    <property type="entry name" value="Glycopeptide_resist_protein"/>
</dbReference>
<dbReference type="PANTHER" id="PTHR35788">
    <property type="entry name" value="EXPORTED PROTEIN-RELATED"/>
    <property type="match status" value="1"/>
</dbReference>
<evidence type="ECO:0000313" key="4">
    <source>
        <dbReference type="EMBL" id="MEC1179248.1"/>
    </source>
</evidence>
<evidence type="ECO:0000256" key="1">
    <source>
        <dbReference type="ARBA" id="ARBA00022729"/>
    </source>
</evidence>
<dbReference type="SMART" id="SM01208">
    <property type="entry name" value="G5"/>
    <property type="match status" value="1"/>
</dbReference>
<dbReference type="AlphaFoldDB" id="A0AAW9NT29"/>
<dbReference type="Proteomes" id="UP001344888">
    <property type="component" value="Unassembled WGS sequence"/>
</dbReference>
<comment type="caution">
    <text evidence="4">The sequence shown here is derived from an EMBL/GenBank/DDBJ whole genome shotgun (WGS) entry which is preliminary data.</text>
</comment>
<name>A0AAW9NT29_9BACL</name>
<protein>
    <submittedName>
        <fullName evidence="4">VanW family protein</fullName>
    </submittedName>
</protein>
<dbReference type="RefSeq" id="WP_326123747.1">
    <property type="nucleotide sequence ID" value="NZ_JARSFG010000017.1"/>
</dbReference>
<dbReference type="Pfam" id="PF04294">
    <property type="entry name" value="VanW"/>
    <property type="match status" value="1"/>
</dbReference>
<feature type="domain" description="G5" evidence="3">
    <location>
        <begin position="299"/>
        <end position="373"/>
    </location>
</feature>